<comment type="caution">
    <text evidence="13">The sequence shown here is derived from an EMBL/GenBank/DDBJ whole genome shotgun (WGS) entry which is preliminary data.</text>
</comment>
<dbReference type="InterPro" id="IPR014030">
    <property type="entry name" value="Ketoacyl_synth_N"/>
</dbReference>
<dbReference type="InterPro" id="IPR014031">
    <property type="entry name" value="Ketoacyl_synth_C"/>
</dbReference>
<dbReference type="SMART" id="SM00829">
    <property type="entry name" value="PKS_ER"/>
    <property type="match status" value="1"/>
</dbReference>
<evidence type="ECO:0000313" key="13">
    <source>
        <dbReference type="EMBL" id="KAK8121434.1"/>
    </source>
</evidence>
<evidence type="ECO:0000259" key="11">
    <source>
        <dbReference type="PROSITE" id="PS52004"/>
    </source>
</evidence>
<dbReference type="FunFam" id="3.40.50.720:FF:000209">
    <property type="entry name" value="Polyketide synthase Pks12"/>
    <property type="match status" value="1"/>
</dbReference>
<dbReference type="SMART" id="SM00822">
    <property type="entry name" value="PKS_KR"/>
    <property type="match status" value="1"/>
</dbReference>
<dbReference type="InterPro" id="IPR029063">
    <property type="entry name" value="SAM-dependent_MTases_sf"/>
</dbReference>
<feature type="compositionally biased region" description="Basic and acidic residues" evidence="9">
    <location>
        <begin position="914"/>
        <end position="929"/>
    </location>
</feature>
<evidence type="ECO:0000256" key="5">
    <source>
        <dbReference type="ARBA" id="ARBA00023002"/>
    </source>
</evidence>
<dbReference type="Pfam" id="PF16197">
    <property type="entry name" value="KAsynt_C_assoc"/>
    <property type="match status" value="1"/>
</dbReference>
<evidence type="ECO:0000259" key="12">
    <source>
        <dbReference type="PROSITE" id="PS52019"/>
    </source>
</evidence>
<keyword evidence="6" id="KW-0511">Multifunctional enzyme</keyword>
<feature type="domain" description="Ketosynthase family 3 (KS3)" evidence="11">
    <location>
        <begin position="6"/>
        <end position="412"/>
    </location>
</feature>
<evidence type="ECO:0000256" key="7">
    <source>
        <dbReference type="ARBA" id="ARBA00023315"/>
    </source>
</evidence>
<keyword evidence="4" id="KW-0521">NADP</keyword>
<dbReference type="InterPro" id="IPR006162">
    <property type="entry name" value="Ppantetheine_attach_site"/>
</dbReference>
<dbReference type="InterPro" id="IPR020807">
    <property type="entry name" value="PKS_DH"/>
</dbReference>
<dbReference type="Gene3D" id="3.90.180.10">
    <property type="entry name" value="Medium-chain alcohol dehydrogenases, catalytic domain"/>
    <property type="match status" value="1"/>
</dbReference>
<keyword evidence="3" id="KW-0808">Transferase</keyword>
<dbReference type="SUPFAM" id="SSF50129">
    <property type="entry name" value="GroES-like"/>
    <property type="match status" value="1"/>
</dbReference>
<dbReference type="InterPro" id="IPR049900">
    <property type="entry name" value="PKS_mFAS_DH"/>
</dbReference>
<keyword evidence="2" id="KW-0597">Phosphoprotein</keyword>
<dbReference type="InterPro" id="IPR013968">
    <property type="entry name" value="PKS_KR"/>
</dbReference>
<dbReference type="Gene3D" id="1.10.1200.10">
    <property type="entry name" value="ACP-like"/>
    <property type="match status" value="1"/>
</dbReference>
<dbReference type="InterPro" id="IPR016039">
    <property type="entry name" value="Thiolase-like"/>
</dbReference>
<dbReference type="InterPro" id="IPR009081">
    <property type="entry name" value="PP-bd_ACP"/>
</dbReference>
<keyword evidence="5" id="KW-0560">Oxidoreductase</keyword>
<gene>
    <name evidence="13" type="ORF">PG999_005554</name>
</gene>
<dbReference type="SMART" id="SM00827">
    <property type="entry name" value="PKS_AT"/>
    <property type="match status" value="1"/>
</dbReference>
<dbReference type="InterPro" id="IPR049551">
    <property type="entry name" value="PKS_DH_C"/>
</dbReference>
<dbReference type="SUPFAM" id="SSF53335">
    <property type="entry name" value="S-adenosyl-L-methionine-dependent methyltransferases"/>
    <property type="match status" value="1"/>
</dbReference>
<dbReference type="Gene3D" id="3.40.50.720">
    <property type="entry name" value="NAD(P)-binding Rossmann-like Domain"/>
    <property type="match status" value="1"/>
</dbReference>
<dbReference type="SUPFAM" id="SSF52151">
    <property type="entry name" value="FabD/lysophospholipase-like"/>
    <property type="match status" value="1"/>
</dbReference>
<dbReference type="InterPro" id="IPR032821">
    <property type="entry name" value="PKS_assoc"/>
</dbReference>
<dbReference type="Pfam" id="PF08242">
    <property type="entry name" value="Methyltransf_12"/>
    <property type="match status" value="1"/>
</dbReference>
<dbReference type="Pfam" id="PF14765">
    <property type="entry name" value="PS-DH"/>
    <property type="match status" value="1"/>
</dbReference>
<dbReference type="InterPro" id="IPR011032">
    <property type="entry name" value="GroES-like_sf"/>
</dbReference>
<dbReference type="InterPro" id="IPR057326">
    <property type="entry name" value="KR_dom"/>
</dbReference>
<dbReference type="InterPro" id="IPR014043">
    <property type="entry name" value="Acyl_transferase_dom"/>
</dbReference>
<protein>
    <submittedName>
        <fullName evidence="13">Polyketide synthase</fullName>
    </submittedName>
</protein>
<dbReference type="InterPro" id="IPR020806">
    <property type="entry name" value="PKS_PP-bd"/>
</dbReference>
<dbReference type="Gene3D" id="3.10.129.110">
    <property type="entry name" value="Polyketide synthase dehydratase"/>
    <property type="match status" value="1"/>
</dbReference>
<feature type="domain" description="PKS/mFAS DH" evidence="12">
    <location>
        <begin position="929"/>
        <end position="1230"/>
    </location>
</feature>
<keyword evidence="14" id="KW-1185">Reference proteome</keyword>
<dbReference type="InterPro" id="IPR050091">
    <property type="entry name" value="PKS_NRPS_Biosynth_Enz"/>
</dbReference>
<dbReference type="Pfam" id="PF00109">
    <property type="entry name" value="ketoacyl-synt"/>
    <property type="match status" value="1"/>
</dbReference>
<dbReference type="GO" id="GO:1901336">
    <property type="term" value="P:lactone biosynthetic process"/>
    <property type="evidence" value="ECO:0007669"/>
    <property type="project" value="UniProtKB-ARBA"/>
</dbReference>
<dbReference type="InterPro" id="IPR016036">
    <property type="entry name" value="Malonyl_transacylase_ACP-bd"/>
</dbReference>
<dbReference type="EMBL" id="JAQQWP010000004">
    <property type="protein sequence ID" value="KAK8121434.1"/>
    <property type="molecule type" value="Genomic_DNA"/>
</dbReference>
<evidence type="ECO:0000256" key="6">
    <source>
        <dbReference type="ARBA" id="ARBA00023268"/>
    </source>
</evidence>
<feature type="region of interest" description="N-terminal hotdog fold" evidence="8">
    <location>
        <begin position="929"/>
        <end position="1064"/>
    </location>
</feature>
<dbReference type="CDD" id="cd05195">
    <property type="entry name" value="enoyl_red"/>
    <property type="match status" value="1"/>
</dbReference>
<dbReference type="GO" id="GO:0006633">
    <property type="term" value="P:fatty acid biosynthetic process"/>
    <property type="evidence" value="ECO:0007669"/>
    <property type="project" value="TreeGrafter"/>
</dbReference>
<dbReference type="InterPro" id="IPR013154">
    <property type="entry name" value="ADH-like_N"/>
</dbReference>
<dbReference type="InterPro" id="IPR013217">
    <property type="entry name" value="Methyltransf_12"/>
</dbReference>
<feature type="region of interest" description="Disordered" evidence="9">
    <location>
        <begin position="908"/>
        <end position="936"/>
    </location>
</feature>
<dbReference type="Proteomes" id="UP001392437">
    <property type="component" value="Unassembled WGS sequence"/>
</dbReference>
<dbReference type="Gene3D" id="3.40.50.150">
    <property type="entry name" value="Vaccinia Virus protein VP39"/>
    <property type="match status" value="1"/>
</dbReference>
<dbReference type="PROSITE" id="PS50075">
    <property type="entry name" value="CARRIER"/>
    <property type="match status" value="1"/>
</dbReference>
<dbReference type="PROSITE" id="PS52019">
    <property type="entry name" value="PKS_MFAS_DH"/>
    <property type="match status" value="1"/>
</dbReference>
<keyword evidence="1" id="KW-0596">Phosphopantetheine</keyword>
<dbReference type="InterPro" id="IPR020843">
    <property type="entry name" value="ER"/>
</dbReference>
<dbReference type="Pfam" id="PF23297">
    <property type="entry name" value="ACP_SdgA_C"/>
    <property type="match status" value="1"/>
</dbReference>
<sequence length="2561" mass="280852">MSTPNDRSIAIVGMGCRFAGDATSPDKLWELLEHGQNVWSPIDKSRFNASGIYHPNGQRIGSLTEVTKTNVKGGHFLKQDVAEFDASFFNMTTDMASSMDPQYRMMLEVVYESLESAGITMEKIAGSDTSVYAGLMFRDYHDAISRDPETIPRYFMTGNAATMASNRISHFLDLRGASMTVDTGCSTTLTALHLAVQSLRSFECGLSIVTGGSLMLNPDVFLTDGMSFAFDSRANGYGRGEGVAALVIKRLDDALRDGDCIRAVIRETALNQDGRTPTITTPNDGAQERLIRSCYEKAGLDPSLTSYVEAHGTGTPVGDPIEISALSAAFETHKSPEHPLLVGSIKSNIGHTEAASGLASIIKPNPKLRLDDRNIRIPSSLQHWPKRDGDIRRASINNFGFGGANAHTILEGYNSLADNSRRVNGNVHVNGRNGASKQSTLHPRLYILSATNQASCQKMARNLRDHLLSRYQEPEDDQNLLDNVAYTLGSHRSRFSFSLSFSADSLEGLGHKLQDEQLLPIRAIHDTKQPRLGWVFTGQGAQWYAMGKELLDAYPVFREAILECDAYIREMGAKWTIMEELQRDEVTTRINEAQFSLPLSTAIQLALVRLLWSWGVTPTALSSHSSGEVAAAYAAGALTCRAAIGITYIRGALTGRAASCTETRKGGMLAAGLSRDSANAYISQVNCGKVVVACVNSQSSVTISGDVTGLDELEGALNTDGVFARRLKVTEAFHSEHMKPLAAAFGDSMVGMLQAGRTRPVLFASPKEGRVMKELDALSTPGHWVDAMMQPVEFEAAFCDMCFEPCSLSASGARQQQVDLIVEVGPHGALSGPIRQIMNLPEFKTSQTIPYFSCLSRGKDAVSTMHLLAAGLLQSGYRLNMDAVNFPRGRPQGVKILPNLPTYAWNHQRRHWRDPRENRSHKQKERPPHDLVGSLQPSSPPFAPTWRHLIRPSDLPWTRHHMVESNIVYPGAGFICMAIEGFSQMRPVMAHKAFTFQLRDIEFSQALLIPDDDIGVEARMTIRSCSDRDLGSRGWHQFQIHSVSEENAWTAHCSGLIQTSESQLSPVAVSWENTVAYTREIEPNNLWASLRAVGIHHGPSFQNISRIRRRLDEAYTSFSIADVQSTMPYNFQSQHFIHPTTLDSIIQAGYAVLPNAAVMTTEALIPRRLDNLTISSAISTAAGHALNVATHSKHRSAQNFGVNLSVTDGPNVVVEIEGLTYQSIGNASGASNEAQIDDNIYSCVSWKWGPDITLPQSQLLSDQMRIPLQDSEVAVIWNLRRCTIHYIQECAETLTEGDISTLDWHHRKYYGWMRNQLHLASENKLGPASAGWLLEGSDDRNALRTRVSRDSVNGEMLVHLGHEMASLLRKEKAPLQLMMEGKLLTRYYAEAIKWGRSCAQAAQLVQHCVHKNPRAKILEVGGGTGGCTQVILDALDEARRRSGEAPFGQYDFTDISSGFFEAAKERFETWQDVMQFRKLDIEADVGGQGFEPGSYDVIVACQVLHATANIRRTLRHVRSLLKPGGHLILVETTNDQTDLFFVFGLLPGWWLSEEDERKHTPSLTVSFWNQVLSESGMSGVDLEVRDCESDEFYMLSAMCSTAVEDTAPALTIEKQQSTTQEVLLIPGDGCTAPVDWLHELRDSFANMTGFDVSVLPSLTNADLTGKFCVFLGELDGTRLANAETHWFTSMLSMANECKGLLWVADCGFMDNEDPWLSLHRGLLRTLRSENSSKRYVSLDLDGRRGRNSLWSHETLSMITSIFTASFHDQSHANDYEYGEREGIIYIPRAHQDKTLNDTLDRRARDLQQQPNNIASAGSGQRPFRDLDDGRRLRMDLGSPGLLDSLFFRAEPDAPLPSGYIEIEPRAFGLNFRDIMVAMGQLATDKVMGFECAGVITQLDELAAHSSGLKVGDRVCALLQGHWSTRTRAPWTDVVGIPQDMDFVQAASMPHVFATALVALQETARLRRGEKVLINAGAGGVGQAAIMLAQSVGAEVFVTVGTEEKRGLLMTKYGIQPDHIFSSRDSAFAGKIKAATSSKGVHVVLNSLTGSLLQESFDCLDEFGRFVDLGKREFEQNSCLGMLTFSRNVSFSSIDILSWQSRRGPDISRILHSLMDLVRDKTVAPVSPITTYPISEIEKAFRLMQSGKHVGKVVVTVDPSVQVPFRLTQKADDVIPPLSLDANVTYLLVGGFGGIGRCLCEWLVLRGAKNLIVLSRNARPQRFFSEIAQIADAAGLGSIEIRPVACDVSDEAQLTVALANCRDMPPIRGVIQGAMVLQDALLSKMTPKDFQTAVKPKVHGSWNLHKQLGGDVDFFIMLSSLVGVMGAAGQANYAAGCAFQDSLAAHRRARGQPAVSLDLGMIKGVGYVAEKSERGGVPVSDRLASLGFQALHEEQVLQIIEAAIQLSDTPPTIVTGINMHPGSHWTEASWMQEKRFAGLRYREQPSPASGRTASQTDGSVAKSVRQQLTAVTSMDDASKIILEGITRKIAAIFGLGEDLIGPSTSLGTLGVDSLVAVELRNWIVAQVAAEVSTLELMQNVSLAHVAQIVLQKSNLIDNAVLG</sequence>
<dbReference type="InterPro" id="IPR036736">
    <property type="entry name" value="ACP-like_sf"/>
</dbReference>
<evidence type="ECO:0000256" key="3">
    <source>
        <dbReference type="ARBA" id="ARBA00022679"/>
    </source>
</evidence>
<dbReference type="Pfam" id="PF00698">
    <property type="entry name" value="Acyl_transf_1"/>
    <property type="match status" value="1"/>
</dbReference>
<evidence type="ECO:0000313" key="14">
    <source>
        <dbReference type="Proteomes" id="UP001392437"/>
    </source>
</evidence>
<evidence type="ECO:0000259" key="10">
    <source>
        <dbReference type="PROSITE" id="PS50075"/>
    </source>
</evidence>
<dbReference type="PANTHER" id="PTHR43775">
    <property type="entry name" value="FATTY ACID SYNTHASE"/>
    <property type="match status" value="1"/>
</dbReference>
<accession>A0AAW0R2L6</accession>
<dbReference type="PANTHER" id="PTHR43775:SF29">
    <property type="entry name" value="ASPERFURANONE POLYKETIDE SYNTHASE AFOG-RELATED"/>
    <property type="match status" value="1"/>
</dbReference>
<feature type="region of interest" description="C-terminal hotdog fold" evidence="8">
    <location>
        <begin position="1078"/>
        <end position="1230"/>
    </location>
</feature>
<dbReference type="Gene3D" id="3.40.366.10">
    <property type="entry name" value="Malonyl-Coenzyme A Acyl Carrier Protein, domain 2"/>
    <property type="match status" value="1"/>
</dbReference>
<dbReference type="GO" id="GO:0004312">
    <property type="term" value="F:fatty acid synthase activity"/>
    <property type="evidence" value="ECO:0007669"/>
    <property type="project" value="TreeGrafter"/>
</dbReference>
<dbReference type="CDD" id="cd05274">
    <property type="entry name" value="KR_FAS_SDR_x"/>
    <property type="match status" value="1"/>
</dbReference>
<evidence type="ECO:0000256" key="9">
    <source>
        <dbReference type="SAM" id="MobiDB-lite"/>
    </source>
</evidence>
<name>A0AAW0R2L6_9PEZI</name>
<dbReference type="Gene3D" id="3.30.70.3290">
    <property type="match status" value="1"/>
</dbReference>
<dbReference type="GO" id="GO:0031177">
    <property type="term" value="F:phosphopantetheine binding"/>
    <property type="evidence" value="ECO:0007669"/>
    <property type="project" value="InterPro"/>
</dbReference>
<dbReference type="CDD" id="cd00833">
    <property type="entry name" value="PKS"/>
    <property type="match status" value="1"/>
</dbReference>
<proteinExistence type="predicted"/>
<evidence type="ECO:0000256" key="2">
    <source>
        <dbReference type="ARBA" id="ARBA00022553"/>
    </source>
</evidence>
<dbReference type="Pfam" id="PF02801">
    <property type="entry name" value="Ketoacyl-synt_C"/>
    <property type="match status" value="1"/>
</dbReference>
<organism evidence="13 14">
    <name type="scientific">Apiospora kogelbergensis</name>
    <dbReference type="NCBI Taxonomy" id="1337665"/>
    <lineage>
        <taxon>Eukaryota</taxon>
        <taxon>Fungi</taxon>
        <taxon>Dikarya</taxon>
        <taxon>Ascomycota</taxon>
        <taxon>Pezizomycotina</taxon>
        <taxon>Sordariomycetes</taxon>
        <taxon>Xylariomycetidae</taxon>
        <taxon>Amphisphaeriales</taxon>
        <taxon>Apiosporaceae</taxon>
        <taxon>Apiospora</taxon>
    </lineage>
</organism>
<dbReference type="SMART" id="SM00825">
    <property type="entry name" value="PKS_KS"/>
    <property type="match status" value="1"/>
</dbReference>
<evidence type="ECO:0000256" key="1">
    <source>
        <dbReference type="ARBA" id="ARBA00022450"/>
    </source>
</evidence>
<dbReference type="InterPro" id="IPR049552">
    <property type="entry name" value="PKS_DH_N"/>
</dbReference>
<dbReference type="PROSITE" id="PS52004">
    <property type="entry name" value="KS3_2"/>
    <property type="match status" value="1"/>
</dbReference>
<dbReference type="PROSITE" id="PS00012">
    <property type="entry name" value="PHOSPHOPANTETHEINE"/>
    <property type="match status" value="1"/>
</dbReference>
<dbReference type="SUPFAM" id="SSF53901">
    <property type="entry name" value="Thiolase-like"/>
    <property type="match status" value="1"/>
</dbReference>
<dbReference type="InterPro" id="IPR042104">
    <property type="entry name" value="PKS_dehydratase_sf"/>
</dbReference>
<dbReference type="GO" id="GO:0016491">
    <property type="term" value="F:oxidoreductase activity"/>
    <property type="evidence" value="ECO:0007669"/>
    <property type="project" value="UniProtKB-KW"/>
</dbReference>
<keyword evidence="7" id="KW-0012">Acyltransferase</keyword>
<dbReference type="Pfam" id="PF08659">
    <property type="entry name" value="KR"/>
    <property type="match status" value="1"/>
</dbReference>
<dbReference type="SUPFAM" id="SSF47336">
    <property type="entry name" value="ACP-like"/>
    <property type="match status" value="1"/>
</dbReference>
<dbReference type="Gene3D" id="3.40.47.10">
    <property type="match status" value="1"/>
</dbReference>
<dbReference type="Pfam" id="PF08240">
    <property type="entry name" value="ADH_N"/>
    <property type="match status" value="1"/>
</dbReference>
<dbReference type="SUPFAM" id="SSF55048">
    <property type="entry name" value="Probable ACP-binding domain of malonyl-CoA ACP transacylase"/>
    <property type="match status" value="1"/>
</dbReference>
<dbReference type="Pfam" id="PF21089">
    <property type="entry name" value="PKS_DH_N"/>
    <property type="match status" value="1"/>
</dbReference>
<dbReference type="InterPro" id="IPR016035">
    <property type="entry name" value="Acyl_Trfase/lysoPLipase"/>
</dbReference>
<dbReference type="GO" id="GO:0044550">
    <property type="term" value="P:secondary metabolite biosynthetic process"/>
    <property type="evidence" value="ECO:0007669"/>
    <property type="project" value="TreeGrafter"/>
</dbReference>
<dbReference type="InterPro" id="IPR036291">
    <property type="entry name" value="NAD(P)-bd_dom_sf"/>
</dbReference>
<dbReference type="CDD" id="cd02440">
    <property type="entry name" value="AdoMet_MTases"/>
    <property type="match status" value="1"/>
</dbReference>
<feature type="active site" description="Proton donor; for dehydratase activity" evidence="8">
    <location>
        <position position="1143"/>
    </location>
</feature>
<reference evidence="13 14" key="1">
    <citation type="submission" date="2023-01" db="EMBL/GenBank/DDBJ databases">
        <title>Analysis of 21 Apiospora genomes using comparative genomics revels a genus with tremendous synthesis potential of carbohydrate active enzymes and secondary metabolites.</title>
        <authorList>
            <person name="Sorensen T."/>
        </authorList>
    </citation>
    <scope>NUCLEOTIDE SEQUENCE [LARGE SCALE GENOMIC DNA]</scope>
    <source>
        <strain evidence="13 14">CBS 117206</strain>
    </source>
</reference>
<dbReference type="SMART" id="SM00823">
    <property type="entry name" value="PKS_PP"/>
    <property type="match status" value="1"/>
</dbReference>
<evidence type="ECO:0000256" key="4">
    <source>
        <dbReference type="ARBA" id="ARBA00022857"/>
    </source>
</evidence>
<feature type="domain" description="Carrier" evidence="10">
    <location>
        <begin position="2475"/>
        <end position="2552"/>
    </location>
</feature>
<dbReference type="InterPro" id="IPR020841">
    <property type="entry name" value="PKS_Beta-ketoAc_synthase_dom"/>
</dbReference>
<dbReference type="Pfam" id="PF13602">
    <property type="entry name" value="ADH_zinc_N_2"/>
    <property type="match status" value="1"/>
</dbReference>
<dbReference type="InterPro" id="IPR001227">
    <property type="entry name" value="Ac_transferase_dom_sf"/>
</dbReference>
<dbReference type="SMART" id="SM00826">
    <property type="entry name" value="PKS_DH"/>
    <property type="match status" value="1"/>
</dbReference>
<feature type="active site" description="Proton acceptor; for dehydratase activity" evidence="8">
    <location>
        <position position="961"/>
    </location>
</feature>
<dbReference type="SUPFAM" id="SSF51735">
    <property type="entry name" value="NAD(P)-binding Rossmann-fold domains"/>
    <property type="match status" value="2"/>
</dbReference>
<evidence type="ECO:0000256" key="8">
    <source>
        <dbReference type="PROSITE-ProRule" id="PRU01363"/>
    </source>
</evidence>